<proteinExistence type="predicted"/>
<protein>
    <submittedName>
        <fullName evidence="3">Serine hydrolase domain-containing protein</fullName>
        <ecNumber evidence="3">3.1.1.103</ecNumber>
    </submittedName>
</protein>
<dbReference type="InterPro" id="IPR012338">
    <property type="entry name" value="Beta-lactam/transpept-like"/>
</dbReference>
<keyword evidence="1" id="KW-0732">Signal</keyword>
<evidence type="ECO:0000313" key="3">
    <source>
        <dbReference type="EMBL" id="MEM5498404.1"/>
    </source>
</evidence>
<dbReference type="SUPFAM" id="SSF56601">
    <property type="entry name" value="beta-lactamase/transpeptidase-like"/>
    <property type="match status" value="1"/>
</dbReference>
<accession>A0ABU9SY23</accession>
<dbReference type="PANTHER" id="PTHR43283:SF3">
    <property type="entry name" value="BETA-LACTAMASE FAMILY PROTEIN (AFU_ORTHOLOGUE AFUA_5G07500)"/>
    <property type="match status" value="1"/>
</dbReference>
<dbReference type="PANTHER" id="PTHR43283">
    <property type="entry name" value="BETA-LACTAMASE-RELATED"/>
    <property type="match status" value="1"/>
</dbReference>
<evidence type="ECO:0000313" key="4">
    <source>
        <dbReference type="Proteomes" id="UP001461163"/>
    </source>
</evidence>
<dbReference type="InterPro" id="IPR050789">
    <property type="entry name" value="Diverse_Enzym_Activities"/>
</dbReference>
<keyword evidence="3" id="KW-0378">Hydrolase</keyword>
<dbReference type="Gene3D" id="3.40.710.10">
    <property type="entry name" value="DD-peptidase/beta-lactamase superfamily"/>
    <property type="match status" value="1"/>
</dbReference>
<sequence length="419" mass="46714">MKKTNQFLLACVTSTLLAHSAFADIRTTNPKRVGMSEARLERIEPAMQAFVDEQKLAGTLTLVARKGKVVHLEGVGFRDREAKTPMTEDTIFRIYSMTKPITAVAALTLWEQGQFQMDDPVSKYLPELANLKVFAGMDGENMVLEDTNKVMTIKQLFTHSAGFSYGFSQSPVDKLYQQSALFSGETKREDLLKEVAKLPLNHQPGTKWNYSIGTDIIGVLVERLSGQTLGEYFEQHIFKPLEMTDTGFYVPKSKQDRLAQIYVINQQGQTVPMENEPLGDYLSAPEIESGGGGLVSTIEDYYTFTQMLLNGGEYKGERILGRKTVEYMRTNHLPADLIPFEPSSTGEGYGLAMSVTVDEQGANTLGSKGDYGWAGAASTYFRIDPEEQMIVIAMTQLMPSSFFSYNKDFKNMAYQALVD</sequence>
<dbReference type="RefSeq" id="WP_342881999.1">
    <property type="nucleotide sequence ID" value="NZ_JBBMQS010000007.1"/>
</dbReference>
<dbReference type="GO" id="GO:0016787">
    <property type="term" value="F:hydrolase activity"/>
    <property type="evidence" value="ECO:0007669"/>
    <property type="project" value="UniProtKB-KW"/>
</dbReference>
<name>A0ABU9SY23_9ALTE</name>
<evidence type="ECO:0000256" key="1">
    <source>
        <dbReference type="SAM" id="SignalP"/>
    </source>
</evidence>
<dbReference type="EMBL" id="JBBMQS010000007">
    <property type="protein sequence ID" value="MEM5498404.1"/>
    <property type="molecule type" value="Genomic_DNA"/>
</dbReference>
<feature type="chain" id="PRO_5045492138" evidence="1">
    <location>
        <begin position="24"/>
        <end position="419"/>
    </location>
</feature>
<dbReference type="EC" id="3.1.1.103" evidence="3"/>
<comment type="caution">
    <text evidence="3">The sequence shown here is derived from an EMBL/GenBank/DDBJ whole genome shotgun (WGS) entry which is preliminary data.</text>
</comment>
<dbReference type="InterPro" id="IPR001466">
    <property type="entry name" value="Beta-lactam-related"/>
</dbReference>
<feature type="domain" description="Beta-lactamase-related" evidence="2">
    <location>
        <begin position="46"/>
        <end position="402"/>
    </location>
</feature>
<feature type="signal peptide" evidence="1">
    <location>
        <begin position="1"/>
        <end position="23"/>
    </location>
</feature>
<keyword evidence="4" id="KW-1185">Reference proteome</keyword>
<organism evidence="3 4">
    <name type="scientific">Paraglaciecola mesophila</name>
    <dbReference type="NCBI Taxonomy" id="197222"/>
    <lineage>
        <taxon>Bacteria</taxon>
        <taxon>Pseudomonadati</taxon>
        <taxon>Pseudomonadota</taxon>
        <taxon>Gammaproteobacteria</taxon>
        <taxon>Alteromonadales</taxon>
        <taxon>Alteromonadaceae</taxon>
        <taxon>Paraglaciecola</taxon>
    </lineage>
</organism>
<reference evidence="3 4" key="1">
    <citation type="submission" date="2024-03" db="EMBL/GenBank/DDBJ databases">
        <title>Community enrichment and isolation of bacterial strains for fucoidan degradation.</title>
        <authorList>
            <person name="Sichert A."/>
        </authorList>
    </citation>
    <scope>NUCLEOTIDE SEQUENCE [LARGE SCALE GENOMIC DNA]</scope>
    <source>
        <strain evidence="3 4">AS12</strain>
    </source>
</reference>
<evidence type="ECO:0000259" key="2">
    <source>
        <dbReference type="Pfam" id="PF00144"/>
    </source>
</evidence>
<gene>
    <name evidence="3" type="ORF">WNY77_13420</name>
</gene>
<dbReference type="Proteomes" id="UP001461163">
    <property type="component" value="Unassembled WGS sequence"/>
</dbReference>
<dbReference type="Pfam" id="PF00144">
    <property type="entry name" value="Beta-lactamase"/>
    <property type="match status" value="1"/>
</dbReference>